<accession>A0A059DGU5</accession>
<dbReference type="InParanoid" id="A0A059DGU5"/>
<dbReference type="FunCoup" id="A0A059DGU5">
    <property type="interactions" value="451"/>
</dbReference>
<dbReference type="Gene3D" id="1.10.3450.10">
    <property type="entry name" value="TTHA0068-like"/>
    <property type="match status" value="1"/>
</dbReference>
<dbReference type="InterPro" id="IPR005500">
    <property type="entry name" value="DUF309"/>
</dbReference>
<dbReference type="eggNOG" id="ENOG502QW8C">
    <property type="taxonomic scope" value="Eukaryota"/>
</dbReference>
<dbReference type="InterPro" id="IPR023203">
    <property type="entry name" value="TTHA0068_sf"/>
</dbReference>
<evidence type="ECO:0008006" key="2">
    <source>
        <dbReference type="Google" id="ProtNLM"/>
    </source>
</evidence>
<name>A0A059DGU5_EUCGR</name>
<dbReference type="EMBL" id="KK198753">
    <property type="protein sequence ID" value="KCW89963.1"/>
    <property type="molecule type" value="Genomic_DNA"/>
</dbReference>
<dbReference type="Pfam" id="PF03745">
    <property type="entry name" value="DUF309"/>
    <property type="match status" value="1"/>
</dbReference>
<dbReference type="PANTHER" id="PTHR34796">
    <property type="entry name" value="EXPRESSED PROTEIN"/>
    <property type="match status" value="1"/>
</dbReference>
<protein>
    <recommendedName>
        <fullName evidence="2">DUF309 domain-containing protein</fullName>
    </recommendedName>
</protein>
<proteinExistence type="predicted"/>
<dbReference type="OMA" id="WNNAEEP"/>
<dbReference type="Gramene" id="KCW89963">
    <property type="protein sequence ID" value="KCW89963"/>
    <property type="gene ID" value="EUGRSUZ_A02169"/>
</dbReference>
<evidence type="ECO:0000313" key="1">
    <source>
        <dbReference type="EMBL" id="KCW89963.1"/>
    </source>
</evidence>
<dbReference type="PANTHER" id="PTHR34796:SF1">
    <property type="entry name" value="EXPRESSED PROTEIN"/>
    <property type="match status" value="1"/>
</dbReference>
<gene>
    <name evidence="1" type="ORF">EUGRSUZ_A02169</name>
</gene>
<reference evidence="1" key="1">
    <citation type="submission" date="2013-07" db="EMBL/GenBank/DDBJ databases">
        <title>The genome of Eucalyptus grandis.</title>
        <authorList>
            <person name="Schmutz J."/>
            <person name="Hayes R."/>
            <person name="Myburg A."/>
            <person name="Tuskan G."/>
            <person name="Grattapaglia D."/>
            <person name="Rokhsar D.S."/>
        </authorList>
    </citation>
    <scope>NUCLEOTIDE SEQUENCE</scope>
    <source>
        <tissue evidence="1">Leaf extractions</tissue>
    </source>
</reference>
<dbReference type="AlphaFoldDB" id="A0A059DGU5"/>
<sequence>MKRLIPGIEYEYEFSFNPSLTNQAQPSMASLALSLKLPNPLSSSFSPHHAGAGSSANSTSHALLSLLTATRLHSHSLSSPLSRFSSKTTPSNPTRPTFSCKSYRFLDDREEDDDGEELDDCSFGEAVALFNRREYYKCHDFLEALWNRAEEPRRTLVHGILQCAVGFHHLFNQNHRGAMMELGEGLCKLRKMDFEDGPFHQFEREVSAALDFIYQTQIELAACTEELCIAMDRSERSYQLLGGYGAGQNLYRLELDHDAKIYIVFCPERDYMKTVSPPQIKLPTLNASEEDFLNFR</sequence>
<organism evidence="1">
    <name type="scientific">Eucalyptus grandis</name>
    <name type="common">Flooded gum</name>
    <dbReference type="NCBI Taxonomy" id="71139"/>
    <lineage>
        <taxon>Eukaryota</taxon>
        <taxon>Viridiplantae</taxon>
        <taxon>Streptophyta</taxon>
        <taxon>Embryophyta</taxon>
        <taxon>Tracheophyta</taxon>
        <taxon>Spermatophyta</taxon>
        <taxon>Magnoliopsida</taxon>
        <taxon>eudicotyledons</taxon>
        <taxon>Gunneridae</taxon>
        <taxon>Pentapetalae</taxon>
        <taxon>rosids</taxon>
        <taxon>malvids</taxon>
        <taxon>Myrtales</taxon>
        <taxon>Myrtaceae</taxon>
        <taxon>Myrtoideae</taxon>
        <taxon>Eucalypteae</taxon>
        <taxon>Eucalyptus</taxon>
    </lineage>
</organism>
<dbReference type="SUPFAM" id="SSF140663">
    <property type="entry name" value="TTHA0068-like"/>
    <property type="match status" value="1"/>
</dbReference>